<evidence type="ECO:0000313" key="1">
    <source>
        <dbReference type="EMBL" id="MPN14287.1"/>
    </source>
</evidence>
<dbReference type="AlphaFoldDB" id="A0A645FIU8"/>
<reference evidence="1" key="1">
    <citation type="submission" date="2019-08" db="EMBL/GenBank/DDBJ databases">
        <authorList>
            <person name="Kucharzyk K."/>
            <person name="Murdoch R.W."/>
            <person name="Higgins S."/>
            <person name="Loffler F."/>
        </authorList>
    </citation>
    <scope>NUCLEOTIDE SEQUENCE</scope>
</reference>
<proteinExistence type="predicted"/>
<comment type="caution">
    <text evidence="1">The sequence shown here is derived from an EMBL/GenBank/DDBJ whole genome shotgun (WGS) entry which is preliminary data.</text>
</comment>
<protein>
    <submittedName>
        <fullName evidence="1">Uncharacterized protein</fullName>
    </submittedName>
</protein>
<accession>A0A645FIU8</accession>
<gene>
    <name evidence="1" type="ORF">SDC9_161613</name>
</gene>
<organism evidence="1">
    <name type="scientific">bioreactor metagenome</name>
    <dbReference type="NCBI Taxonomy" id="1076179"/>
    <lineage>
        <taxon>unclassified sequences</taxon>
        <taxon>metagenomes</taxon>
        <taxon>ecological metagenomes</taxon>
    </lineage>
</organism>
<name>A0A645FIU8_9ZZZZ</name>
<dbReference type="EMBL" id="VSSQ01060890">
    <property type="protein sequence ID" value="MPN14287.1"/>
    <property type="molecule type" value="Genomic_DNA"/>
</dbReference>
<sequence>MELLEDAFLLHVAKHVHGEDPVGVLVCVGGVVAAVGSAVAVGSEVHNAGDVILAVLGSGG</sequence>